<evidence type="ECO:0000313" key="2">
    <source>
        <dbReference type="EMBL" id="EIE22899.1"/>
    </source>
</evidence>
<feature type="compositionally biased region" description="Low complexity" evidence="1">
    <location>
        <begin position="64"/>
        <end position="86"/>
    </location>
</feature>
<dbReference type="OrthoDB" id="10587918at2759"/>
<feature type="compositionally biased region" description="Polar residues" evidence="1">
    <location>
        <begin position="275"/>
        <end position="288"/>
    </location>
</feature>
<feature type="compositionally biased region" description="Basic and acidic residues" evidence="1">
    <location>
        <begin position="397"/>
        <end position="414"/>
    </location>
</feature>
<feature type="compositionally biased region" description="Low complexity" evidence="1">
    <location>
        <begin position="165"/>
        <end position="175"/>
    </location>
</feature>
<feature type="compositionally biased region" description="Polar residues" evidence="1">
    <location>
        <begin position="131"/>
        <end position="148"/>
    </location>
</feature>
<reference evidence="2 3" key="1">
    <citation type="journal article" date="2012" name="Genome Biol.">
        <title>The genome of the polar eukaryotic microalga coccomyxa subellipsoidea reveals traits of cold adaptation.</title>
        <authorList>
            <person name="Blanc G."/>
            <person name="Agarkova I."/>
            <person name="Grimwood J."/>
            <person name="Kuo A."/>
            <person name="Brueggeman A."/>
            <person name="Dunigan D."/>
            <person name="Gurnon J."/>
            <person name="Ladunga I."/>
            <person name="Lindquist E."/>
            <person name="Lucas S."/>
            <person name="Pangilinan J."/>
            <person name="Proschold T."/>
            <person name="Salamov A."/>
            <person name="Schmutz J."/>
            <person name="Weeks D."/>
            <person name="Yamada T."/>
            <person name="Claverie J.M."/>
            <person name="Grigoriev I."/>
            <person name="Van Etten J."/>
            <person name="Lomsadze A."/>
            <person name="Borodovsky M."/>
        </authorList>
    </citation>
    <scope>NUCLEOTIDE SEQUENCE [LARGE SCALE GENOMIC DNA]</scope>
    <source>
        <strain evidence="2 3">C-169</strain>
    </source>
</reference>
<comment type="caution">
    <text evidence="2">The sequence shown here is derived from an EMBL/GenBank/DDBJ whole genome shotgun (WGS) entry which is preliminary data.</text>
</comment>
<feature type="region of interest" description="Disordered" evidence="1">
    <location>
        <begin position="567"/>
        <end position="626"/>
    </location>
</feature>
<feature type="compositionally biased region" description="Low complexity" evidence="1">
    <location>
        <begin position="356"/>
        <end position="369"/>
    </location>
</feature>
<sequence length="939" mass="97549">MERTLSSKRSGAGAALVPSGMTERQMLAMALEESRRAAVAAKHTAVQEEDGGSSDESSSDDESSAGGARARGSGKQQQQQQQQRAAGDSKPGKWCRPRQRPGLLAGSNAKANGKSVGTPRKRARVEATEFRTATSSENSKASRTTQQLLDLGGSVRGSLEGSLTAGDVAAAAAGQRRGDSADSEHNSISGGSGQHAGQGDMEMEKPKHEAGSEGAGESEHQRPTGAGAPHEENAAGQLDARTIAEMARKRRERFGTSGEPAAAHKKPLRRAPSCASPQKLTVNSSQQMEAVARSRSCLAALVESDLFPDTPRRGGAASKTATPAVTPTLASAEAAAQDSAAREAVEDQKVLACGNAAAAAAAGGADSAASPVRTPSPVAGSPRSLQGSEVVDPDLAGDVRLKLGEVKREEEEFARQGTGPQQPARAVQPAAPKQPKQRRKPGPSPKQRLPALQVLRDSPDSATLDPLVKGEGTPSAHAPRKGRAAGANRGVRSVSRTPSRNLRWASSHLSSPSGGLGRRLRSAVVEEFKHNTDASDPFAWQPQTPARARASALLAACAVLAAQDKQLSAPETPSPRPAACPLKQQQRRQQEQMDVMDYQQQQSPCPTPARHSANAVPPPAQAQDTPVLDACNEQPSHAQIMDIGATNEATAIKVELELSAELATPPGSPAATAGGASADAFMTPARQMLRGSSVEFPALDAGVSPAATPVLCTPSLTPAVKWRLPLWKKLHPLCLDLQRPDEQAEQCCDMEAPSAAATPAPARHLAFAAALPSPARAQVADAAAQVCAAFKGRHGLEGRRLELSSNCATDEPGVWRPEALAAAQNAAPFQGSRLGKALTACYGRSRYTGAAAAGFRGGCAGLRAPYAAARNTPAWRSAAISRSGSAASSCGLGVNPHLARQRTQRNLQNTWDDLLARQALEACTAEALAAWAKPDEASA</sequence>
<accession>I0YWY0</accession>
<dbReference type="Proteomes" id="UP000007264">
    <property type="component" value="Unassembled WGS sequence"/>
</dbReference>
<feature type="compositionally biased region" description="Low complexity" evidence="1">
    <location>
        <begin position="420"/>
        <end position="434"/>
    </location>
</feature>
<organism evidence="2 3">
    <name type="scientific">Coccomyxa subellipsoidea (strain C-169)</name>
    <name type="common">Green microalga</name>
    <dbReference type="NCBI Taxonomy" id="574566"/>
    <lineage>
        <taxon>Eukaryota</taxon>
        <taxon>Viridiplantae</taxon>
        <taxon>Chlorophyta</taxon>
        <taxon>core chlorophytes</taxon>
        <taxon>Trebouxiophyceae</taxon>
        <taxon>Trebouxiophyceae incertae sedis</taxon>
        <taxon>Coccomyxaceae</taxon>
        <taxon>Coccomyxa</taxon>
        <taxon>Coccomyxa subellipsoidea</taxon>
    </lineage>
</organism>
<dbReference type="GeneID" id="17040886"/>
<feature type="compositionally biased region" description="Polar residues" evidence="1">
    <location>
        <begin position="319"/>
        <end position="329"/>
    </location>
</feature>
<protein>
    <submittedName>
        <fullName evidence="2">Uncharacterized protein</fullName>
    </submittedName>
</protein>
<feature type="region of interest" description="Disordered" evidence="1">
    <location>
        <begin position="1"/>
        <end position="288"/>
    </location>
</feature>
<dbReference type="RefSeq" id="XP_005647443.1">
    <property type="nucleotide sequence ID" value="XM_005647386.1"/>
</dbReference>
<feature type="region of interest" description="Disordered" evidence="1">
    <location>
        <begin position="306"/>
        <end position="330"/>
    </location>
</feature>
<evidence type="ECO:0000256" key="1">
    <source>
        <dbReference type="SAM" id="MobiDB-lite"/>
    </source>
</evidence>
<proteinExistence type="predicted"/>
<name>I0YWY0_COCSC</name>
<feature type="region of interest" description="Disordered" evidence="1">
    <location>
        <begin position="356"/>
        <end position="517"/>
    </location>
</feature>
<feature type="compositionally biased region" description="Acidic residues" evidence="1">
    <location>
        <begin position="47"/>
        <end position="63"/>
    </location>
</feature>
<keyword evidence="3" id="KW-1185">Reference proteome</keyword>
<gene>
    <name evidence="2" type="ORF">COCSUDRAFT_66445</name>
</gene>
<dbReference type="AlphaFoldDB" id="I0YWY0"/>
<dbReference type="EMBL" id="AGSI01000009">
    <property type="protein sequence ID" value="EIE22899.1"/>
    <property type="molecule type" value="Genomic_DNA"/>
</dbReference>
<feature type="compositionally biased region" description="Basic and acidic residues" evidence="1">
    <location>
        <begin position="202"/>
        <end position="222"/>
    </location>
</feature>
<dbReference type="KEGG" id="csl:COCSUDRAFT_66445"/>
<evidence type="ECO:0000313" key="3">
    <source>
        <dbReference type="Proteomes" id="UP000007264"/>
    </source>
</evidence>
<feature type="compositionally biased region" description="Basic and acidic residues" evidence="1">
    <location>
        <begin position="176"/>
        <end position="185"/>
    </location>
</feature>